<sequence>MTQPPPPQDNNNPYGQQQPPQPGYGYPQQQPPAPGQPYAPFPQQQGGQPPMGFPPPPAGRSGNAGLAILVAVVVALVLAGIYGAIVKATEHEIGYAAVAVGAVVGFAAGKIGGRNQALPFVCAVIALAGVYLGQISGYAMMFADYANIGFFEALFDHFDLINEAWKSEADALTYVFMAVGAIAAFGSSKKAAL</sequence>
<dbReference type="RefSeq" id="WP_188337335.1">
    <property type="nucleotide sequence ID" value="NZ_CP061281.1"/>
</dbReference>
<evidence type="ECO:0000256" key="1">
    <source>
        <dbReference type="SAM" id="MobiDB-lite"/>
    </source>
</evidence>
<evidence type="ECO:0000313" key="3">
    <source>
        <dbReference type="EMBL" id="QNS04601.1"/>
    </source>
</evidence>
<gene>
    <name evidence="3" type="ORF">IAG42_13920</name>
</gene>
<dbReference type="KEGG" id="sxn:IAG42_13920"/>
<keyword evidence="2" id="KW-1133">Transmembrane helix</keyword>
<evidence type="ECO:0000313" key="4">
    <source>
        <dbReference type="Proteomes" id="UP000516428"/>
    </source>
</evidence>
<keyword evidence="4" id="KW-1185">Reference proteome</keyword>
<feature type="compositionally biased region" description="Pro residues" evidence="1">
    <location>
        <begin position="29"/>
        <end position="40"/>
    </location>
</feature>
<dbReference type="Proteomes" id="UP000516428">
    <property type="component" value="Chromosome"/>
</dbReference>
<feature type="compositionally biased region" description="Low complexity" evidence="1">
    <location>
        <begin position="41"/>
        <end position="50"/>
    </location>
</feature>
<protein>
    <submittedName>
        <fullName evidence="3">Uncharacterized protein</fullName>
    </submittedName>
</protein>
<dbReference type="EMBL" id="CP061281">
    <property type="protein sequence ID" value="QNS04601.1"/>
    <property type="molecule type" value="Genomic_DNA"/>
</dbReference>
<feature type="region of interest" description="Disordered" evidence="1">
    <location>
        <begin position="1"/>
        <end position="57"/>
    </location>
</feature>
<name>A0A7H1B796_9ACTN</name>
<keyword evidence="2" id="KW-0472">Membrane</keyword>
<keyword evidence="2" id="KW-0812">Transmembrane</keyword>
<feature type="compositionally biased region" description="Low complexity" evidence="1">
    <location>
        <begin position="9"/>
        <end position="28"/>
    </location>
</feature>
<feature type="transmembrane region" description="Helical" evidence="2">
    <location>
        <begin position="93"/>
        <end position="111"/>
    </location>
</feature>
<feature type="transmembrane region" description="Helical" evidence="2">
    <location>
        <begin position="117"/>
        <end position="133"/>
    </location>
</feature>
<reference evidence="3 4" key="1">
    <citation type="submission" date="2020-09" db="EMBL/GenBank/DDBJ databases">
        <title>A novel species.</title>
        <authorList>
            <person name="Gao J."/>
        </authorList>
    </citation>
    <scope>NUCLEOTIDE SEQUENCE [LARGE SCALE GENOMIC DNA]</scope>
    <source>
        <strain evidence="3 4">CRXT-Y-14</strain>
    </source>
</reference>
<accession>A0A7H1B796</accession>
<organism evidence="3 4">
    <name type="scientific">Streptomyces xanthii</name>
    <dbReference type="NCBI Taxonomy" id="2768069"/>
    <lineage>
        <taxon>Bacteria</taxon>
        <taxon>Bacillati</taxon>
        <taxon>Actinomycetota</taxon>
        <taxon>Actinomycetes</taxon>
        <taxon>Kitasatosporales</taxon>
        <taxon>Streptomycetaceae</taxon>
        <taxon>Streptomyces</taxon>
    </lineage>
</organism>
<feature type="transmembrane region" description="Helical" evidence="2">
    <location>
        <begin position="64"/>
        <end position="86"/>
    </location>
</feature>
<proteinExistence type="predicted"/>
<dbReference type="AlphaFoldDB" id="A0A7H1B796"/>
<evidence type="ECO:0000256" key="2">
    <source>
        <dbReference type="SAM" id="Phobius"/>
    </source>
</evidence>